<keyword evidence="1" id="KW-0223">Dioxygenase</keyword>
<evidence type="ECO:0000313" key="2">
    <source>
        <dbReference type="Proteomes" id="UP000001919"/>
    </source>
</evidence>
<protein>
    <submittedName>
        <fullName evidence="1">Phytanoyl-CoA dioxygenase (PhyH)</fullName>
    </submittedName>
</protein>
<dbReference type="EMBL" id="CP001643">
    <property type="protein sequence ID" value="ACU83902.1"/>
    <property type="molecule type" value="Genomic_DNA"/>
</dbReference>
<dbReference type="OrthoDB" id="183023at2"/>
<name>C7MF02_BRAFD</name>
<organism evidence="1 2">
    <name type="scientific">Brachybacterium faecium (strain ATCC 43885 / DSM 4810 / JCM 11609 / LMG 19847 / NBRC 14762 / NCIMB 9860 / 6-10)</name>
    <dbReference type="NCBI Taxonomy" id="446465"/>
    <lineage>
        <taxon>Bacteria</taxon>
        <taxon>Bacillati</taxon>
        <taxon>Actinomycetota</taxon>
        <taxon>Actinomycetes</taxon>
        <taxon>Micrococcales</taxon>
        <taxon>Dermabacteraceae</taxon>
        <taxon>Brachybacterium</taxon>
    </lineage>
</organism>
<gene>
    <name evidence="1" type="ordered locus">Bfae_00150</name>
</gene>
<dbReference type="GO" id="GO:0016706">
    <property type="term" value="F:2-oxoglutarate-dependent dioxygenase activity"/>
    <property type="evidence" value="ECO:0007669"/>
    <property type="project" value="UniProtKB-ARBA"/>
</dbReference>
<dbReference type="InterPro" id="IPR008775">
    <property type="entry name" value="Phytyl_CoA_dOase-like"/>
</dbReference>
<dbReference type="HOGENOM" id="CLU_049925_1_0_11"/>
<reference evidence="1 2" key="1">
    <citation type="journal article" date="2009" name="Stand. Genomic Sci.">
        <title>Complete genome sequence of Brachybacterium faecium type strain (Schefferle 6-10).</title>
        <authorList>
            <person name="Lapidus A."/>
            <person name="Pukall R."/>
            <person name="Labuttii K."/>
            <person name="Copeland A."/>
            <person name="Del Rio T.G."/>
            <person name="Nolan M."/>
            <person name="Chen F."/>
            <person name="Lucas S."/>
            <person name="Tice H."/>
            <person name="Cheng J.F."/>
            <person name="Bruce D."/>
            <person name="Goodwin L."/>
            <person name="Pitluck S."/>
            <person name="Rohde M."/>
            <person name="Goker M."/>
            <person name="Pati A."/>
            <person name="Ivanova N."/>
            <person name="Mavrommatis K."/>
            <person name="Chen A."/>
            <person name="Palaniappan K."/>
            <person name="D'haeseleer P."/>
            <person name="Chain P."/>
            <person name="Bristow J."/>
            <person name="Eisen J.A."/>
            <person name="Markowitz V."/>
            <person name="Hugenholtz P."/>
            <person name="Kyrpides N.C."/>
            <person name="Klenk H.P."/>
        </authorList>
    </citation>
    <scope>NUCLEOTIDE SEQUENCE [LARGE SCALE GENOMIC DNA]</scope>
    <source>
        <strain evidence="2">ATCC 43885 / DSM 4810 / JCM 11609 / LMG 19847 / NBRC 14762 / NCIMB 9860 / 6-10</strain>
    </source>
</reference>
<dbReference type="SUPFAM" id="SSF51197">
    <property type="entry name" value="Clavaminate synthase-like"/>
    <property type="match status" value="1"/>
</dbReference>
<dbReference type="Gene3D" id="2.60.120.620">
    <property type="entry name" value="q2cbj1_9rhob like domain"/>
    <property type="match status" value="1"/>
</dbReference>
<dbReference type="eggNOG" id="COG5285">
    <property type="taxonomic scope" value="Bacteria"/>
</dbReference>
<dbReference type="PANTHER" id="PTHR40128">
    <property type="entry name" value="EXPRESSED PROTEIN"/>
    <property type="match status" value="1"/>
</dbReference>
<dbReference type="PATRIC" id="fig|446465.5.peg.14"/>
<evidence type="ECO:0000313" key="1">
    <source>
        <dbReference type="EMBL" id="ACU83902.1"/>
    </source>
</evidence>
<accession>C7MF02</accession>
<dbReference type="STRING" id="446465.Bfae_00150"/>
<keyword evidence="2" id="KW-1185">Reference proteome</keyword>
<sequence length="283" mass="32546">MLTSNGYVLDEAPHRLGDLEPVPAAERSDRDALWQRLRREGYLYLTDHLDPDVVHAFRRYYFERLMDTGLVRRDSDPLEGLQGDGELDRGLLRERLFHEIVPSAQYQAFCALPQIKDWFAWLLEDEVHLHRRKIIRHTRPGEKGIGTATQAHYDLVYLRGGTDRVLSAWIPLGDTPVSRGGLTYLERSHHRVLAEEASGRLQAPAASITADLPGLAEEYDSRWLTADYRAGDIVVHSAHIVHAATDNVDEGDVMRLSTDIRYQRSSEPIDWRWQEHWHDRDGL</sequence>
<dbReference type="Pfam" id="PF05721">
    <property type="entry name" value="PhyH"/>
    <property type="match status" value="1"/>
</dbReference>
<dbReference type="KEGG" id="bfa:Bfae_00150"/>
<keyword evidence="1" id="KW-0560">Oxidoreductase</keyword>
<proteinExistence type="predicted"/>
<dbReference type="Proteomes" id="UP000001919">
    <property type="component" value="Chromosome"/>
</dbReference>
<dbReference type="AlphaFoldDB" id="C7MF02"/>
<dbReference type="PANTHER" id="PTHR40128:SF1">
    <property type="entry name" value="PHYTANOYL-COA HYDROXYLASE"/>
    <property type="match status" value="1"/>
</dbReference>